<dbReference type="eggNOG" id="KOG3909">
    <property type="taxonomic scope" value="Eukaryota"/>
</dbReference>
<dbReference type="FunCoup" id="W4JW83">
    <property type="interactions" value="390"/>
</dbReference>
<dbReference type="InterPro" id="IPR050852">
    <property type="entry name" value="Queuine_tRNA-ribosyltrfase"/>
</dbReference>
<sequence length="535" mass="59145">MAQTKYQNSLAFDLSSLNPPSDFGPRLGKLSLNRPDAMLEILTPGIITSTSRGVVPHLSRDNTRATDAIRWVHVPFETFLEHSPPVPILQPGPHPLHKFLGFLPRKHIVTMSLRDPFDAREMPSNGNNFVTAYCIRGVRQVGRSDWRKYVLACDPDIVIALPDIPFTPGPHSQKRVMKSIERSTAWLSDLLQPIPLDSDARTDKSESHPAPRLNVFVHMAGGTATTAREAFSQSLVEPLYGNETSSIRPFKTFDEGVAGYTFDLIPLHQSLSTPPPSITPTPAPSRTPTPFIASLSPLPRSKPRIVHSAGSPHEMLVLIRDVGIDLFDAHWAQRAADIGVALDFVFPTASSAEPEPSQKNLGHNLYDTRYAKDFSPFSDVLRTSRDQDSSDVDVLPSCPCIACSPTRPLHPIHHSALDGPTLVTPSSTPPPAPFTRAYVHHLLHTHEMSAHTLLASHNLSMLDIFFGDVRRLLVERPEEFEAEVAKFVKLYDGSLKVFGEAKKCWAEVELARGKGRLAREKQKQDEDTLGTAVEL</sequence>
<feature type="domain" description="tRNA-guanine(15) transglycosylase-like" evidence="1">
    <location>
        <begin position="25"/>
        <end position="237"/>
    </location>
</feature>
<proteinExistence type="predicted"/>
<keyword evidence="3" id="KW-1185">Reference proteome</keyword>
<dbReference type="STRING" id="747525.W4JW83"/>
<reference evidence="2 3" key="1">
    <citation type="journal article" date="2012" name="New Phytol.">
        <title>Insight into trade-off between wood decay and parasitism from the genome of a fungal forest pathogen.</title>
        <authorList>
            <person name="Olson A."/>
            <person name="Aerts A."/>
            <person name="Asiegbu F."/>
            <person name="Belbahri L."/>
            <person name="Bouzid O."/>
            <person name="Broberg A."/>
            <person name="Canback B."/>
            <person name="Coutinho P.M."/>
            <person name="Cullen D."/>
            <person name="Dalman K."/>
            <person name="Deflorio G."/>
            <person name="van Diepen L.T."/>
            <person name="Dunand C."/>
            <person name="Duplessis S."/>
            <person name="Durling M."/>
            <person name="Gonthier P."/>
            <person name="Grimwood J."/>
            <person name="Fossdal C.G."/>
            <person name="Hansson D."/>
            <person name="Henrissat B."/>
            <person name="Hietala A."/>
            <person name="Himmelstrand K."/>
            <person name="Hoffmeister D."/>
            <person name="Hogberg N."/>
            <person name="James T.Y."/>
            <person name="Karlsson M."/>
            <person name="Kohler A."/>
            <person name="Kues U."/>
            <person name="Lee Y.H."/>
            <person name="Lin Y.C."/>
            <person name="Lind M."/>
            <person name="Lindquist E."/>
            <person name="Lombard V."/>
            <person name="Lucas S."/>
            <person name="Lunden K."/>
            <person name="Morin E."/>
            <person name="Murat C."/>
            <person name="Park J."/>
            <person name="Raffaello T."/>
            <person name="Rouze P."/>
            <person name="Salamov A."/>
            <person name="Schmutz J."/>
            <person name="Solheim H."/>
            <person name="Stahlberg J."/>
            <person name="Velez H."/>
            <person name="de Vries R.P."/>
            <person name="Wiebenga A."/>
            <person name="Woodward S."/>
            <person name="Yakovlev I."/>
            <person name="Garbelotto M."/>
            <person name="Martin F."/>
            <person name="Grigoriev I.V."/>
            <person name="Stenlid J."/>
        </authorList>
    </citation>
    <scope>NUCLEOTIDE SEQUENCE [LARGE SCALE GENOMIC DNA]</scope>
    <source>
        <strain evidence="2 3">TC 32-1</strain>
    </source>
</reference>
<gene>
    <name evidence="2" type="ORF">HETIRDRAFT_65670</name>
</gene>
<dbReference type="Proteomes" id="UP000030671">
    <property type="component" value="Unassembled WGS sequence"/>
</dbReference>
<accession>W4JW83</accession>
<dbReference type="EMBL" id="KI925463">
    <property type="protein sequence ID" value="ETW77151.1"/>
    <property type="molecule type" value="Genomic_DNA"/>
</dbReference>
<dbReference type="KEGG" id="hir:HETIRDRAFT_65670"/>
<dbReference type="RefSeq" id="XP_009550530.1">
    <property type="nucleotide sequence ID" value="XM_009552235.1"/>
</dbReference>
<dbReference type="HOGENOM" id="CLU_019834_0_0_1"/>
<dbReference type="GeneID" id="20678747"/>
<dbReference type="AlphaFoldDB" id="W4JW83"/>
<dbReference type="Gene3D" id="3.20.20.105">
    <property type="entry name" value="Queuine tRNA-ribosyltransferase-like"/>
    <property type="match status" value="1"/>
</dbReference>
<dbReference type="InterPro" id="IPR036511">
    <property type="entry name" value="TGT-like_sf"/>
</dbReference>
<protein>
    <recommendedName>
        <fullName evidence="1">tRNA-guanine(15) transglycosylase-like domain-containing protein</fullName>
    </recommendedName>
</protein>
<dbReference type="SUPFAM" id="SSF51713">
    <property type="entry name" value="tRNA-guanine transglycosylase"/>
    <property type="match status" value="1"/>
</dbReference>
<evidence type="ECO:0000259" key="1">
    <source>
        <dbReference type="Pfam" id="PF01702"/>
    </source>
</evidence>
<dbReference type="InParanoid" id="W4JW83"/>
<organism evidence="2 3">
    <name type="scientific">Heterobasidion irregulare (strain TC 32-1)</name>
    <dbReference type="NCBI Taxonomy" id="747525"/>
    <lineage>
        <taxon>Eukaryota</taxon>
        <taxon>Fungi</taxon>
        <taxon>Dikarya</taxon>
        <taxon>Basidiomycota</taxon>
        <taxon>Agaricomycotina</taxon>
        <taxon>Agaricomycetes</taxon>
        <taxon>Russulales</taxon>
        <taxon>Bondarzewiaceae</taxon>
        <taxon>Heterobasidion</taxon>
        <taxon>Heterobasidion annosum species complex</taxon>
    </lineage>
</organism>
<evidence type="ECO:0000313" key="3">
    <source>
        <dbReference type="Proteomes" id="UP000030671"/>
    </source>
</evidence>
<feature type="domain" description="tRNA-guanine(15) transglycosylase-like" evidence="1">
    <location>
        <begin position="294"/>
        <end position="489"/>
    </location>
</feature>
<dbReference type="Pfam" id="PF01702">
    <property type="entry name" value="TGT"/>
    <property type="match status" value="2"/>
</dbReference>
<name>W4JW83_HETIT</name>
<dbReference type="PANTHER" id="PTHR46064:SF1">
    <property type="entry name" value="QUEUINE TRNA-RIBOSYLTRANSFERASE ACCESSORY SUBUNIT 2"/>
    <property type="match status" value="1"/>
</dbReference>
<dbReference type="OrthoDB" id="27601at2759"/>
<dbReference type="PANTHER" id="PTHR46064">
    <property type="entry name" value="QUEUINE TRNA-RIBOSYLTRANSFERASE ACCESSORY SUBUNIT 2"/>
    <property type="match status" value="1"/>
</dbReference>
<evidence type="ECO:0000313" key="2">
    <source>
        <dbReference type="EMBL" id="ETW77151.1"/>
    </source>
</evidence>
<dbReference type="InterPro" id="IPR002616">
    <property type="entry name" value="tRNA_ribo_trans-like"/>
</dbReference>
<dbReference type="GO" id="GO:0006400">
    <property type="term" value="P:tRNA modification"/>
    <property type="evidence" value="ECO:0007669"/>
    <property type="project" value="InterPro"/>
</dbReference>